<dbReference type="PANTHER" id="PTHR38032:SF1">
    <property type="entry name" value="RNA-BINDING PROTEIN KHPB N-TERMINAL DOMAIN-CONTAINING PROTEIN"/>
    <property type="match status" value="1"/>
</dbReference>
<dbReference type="Proteomes" id="UP000182624">
    <property type="component" value="Unassembled WGS sequence"/>
</dbReference>
<evidence type="ECO:0000313" key="4">
    <source>
        <dbReference type="Proteomes" id="UP000182624"/>
    </source>
</evidence>
<feature type="domain" description="Flagellar Assembly Protein A N-terminal region" evidence="2">
    <location>
        <begin position="76"/>
        <end position="246"/>
    </location>
</feature>
<sequence length="525" mass="57008">MHGYFQLVITDNGTGIRVFPPTNGDEALDVNFVRDYLEDRKIQYDVVGLKDAVTKAADDVVIITAAKILPERESVSFNLSKDHMTVTAVFYPPTEGAELLTEKELRDTLTYNKYTYGIQDENIKKFFEHREYCKEILICQGKPVKQGQNASIEYHFNTNLRAKPTLREDGSVDYFNLNLINNVNEGDLLATLHPEIPGEPGVNVFGENIKPATVKATFIKYGKNTVLSEDKLTLRAEKSGHVTIKEGKITVSDVLTLDNVDVSTGNIDYEGSVVVKGVVATNFSVKAGGNIVIKGIVEGATLDAGSDVILECGVKTGGNIIAGGNVVTKFIENATIKAKGSVTSECILHSNVSSGTEVNVTGKRGFIAGGKVVAADKVTAKILGSEMGANTIIDVGSDPQLKLRLKELQKNIATAQKNIESIKPTVDGFSKMLKAGAKFSPDQVANVKKLIEMNRTLTANINNDSEEYNQLMEKLQESKDAEVIVEGTAFPGTTVNIGELSMIVKKPVKYSRFVVKEGDVRLAPI</sequence>
<proteinExistence type="predicted"/>
<feature type="coiled-coil region" evidence="1">
    <location>
        <begin position="454"/>
        <end position="481"/>
    </location>
</feature>
<dbReference type="AlphaFoldDB" id="A0A1I5QKC1"/>
<dbReference type="InterPro" id="IPR046866">
    <property type="entry name" value="FapA_N"/>
</dbReference>
<evidence type="ECO:0000313" key="3">
    <source>
        <dbReference type="EMBL" id="SFP46537.1"/>
    </source>
</evidence>
<keyword evidence="4" id="KW-1185">Reference proteome</keyword>
<dbReference type="InterPro" id="IPR005646">
    <property type="entry name" value="FapA"/>
</dbReference>
<keyword evidence="1" id="KW-0175">Coiled coil</keyword>
<dbReference type="InterPro" id="IPR046865">
    <property type="entry name" value="FapA_b_solenoid"/>
</dbReference>
<dbReference type="EMBL" id="FOXO01000002">
    <property type="protein sequence ID" value="SFP46537.1"/>
    <property type="molecule type" value="Genomic_DNA"/>
</dbReference>
<dbReference type="RefSeq" id="WP_074883611.1">
    <property type="nucleotide sequence ID" value="NZ_FOXO01000002.1"/>
</dbReference>
<dbReference type="Pfam" id="PF20250">
    <property type="entry name" value="FapA_N"/>
    <property type="match status" value="1"/>
</dbReference>
<evidence type="ECO:0000259" key="2">
    <source>
        <dbReference type="Pfam" id="PF20250"/>
    </source>
</evidence>
<name>A0A1I5QKC1_9FIRM</name>
<protein>
    <recommendedName>
        <fullName evidence="2">Flagellar Assembly Protein A N-terminal region domain-containing protein</fullName>
    </recommendedName>
</protein>
<accession>A0A1I5QKC1</accession>
<reference evidence="4" key="1">
    <citation type="submission" date="2016-10" db="EMBL/GenBank/DDBJ databases">
        <authorList>
            <person name="Varghese N."/>
            <person name="Submissions S."/>
        </authorList>
    </citation>
    <scope>NUCLEOTIDE SEQUENCE [LARGE SCALE GENOMIC DNA]</scope>
    <source>
        <strain evidence="4">P18</strain>
    </source>
</reference>
<gene>
    <name evidence="3" type="ORF">SAMN04487928_102166</name>
</gene>
<evidence type="ECO:0000256" key="1">
    <source>
        <dbReference type="SAM" id="Coils"/>
    </source>
</evidence>
<dbReference type="PANTHER" id="PTHR38032">
    <property type="entry name" value="POLYMERASE-RELATED"/>
    <property type="match status" value="1"/>
</dbReference>
<dbReference type="Pfam" id="PF03961">
    <property type="entry name" value="FapA"/>
    <property type="match status" value="1"/>
</dbReference>
<dbReference type="OrthoDB" id="9816426at2"/>
<organism evidence="3 4">
    <name type="scientific">Butyrivibrio proteoclasticus</name>
    <dbReference type="NCBI Taxonomy" id="43305"/>
    <lineage>
        <taxon>Bacteria</taxon>
        <taxon>Bacillati</taxon>
        <taxon>Bacillota</taxon>
        <taxon>Clostridia</taxon>
        <taxon>Lachnospirales</taxon>
        <taxon>Lachnospiraceae</taxon>
        <taxon>Butyrivibrio</taxon>
    </lineage>
</organism>